<evidence type="ECO:0000259" key="3">
    <source>
        <dbReference type="Pfam" id="PF01882"/>
    </source>
</evidence>
<evidence type="ECO:0000256" key="1">
    <source>
        <dbReference type="SAM" id="MobiDB-lite"/>
    </source>
</evidence>
<dbReference type="Pfam" id="PF01882">
    <property type="entry name" value="DUF58"/>
    <property type="match status" value="1"/>
</dbReference>
<dbReference type="Gene3D" id="2.60.40.10">
    <property type="entry name" value="Immunoglobulins"/>
    <property type="match status" value="1"/>
</dbReference>
<dbReference type="PANTHER" id="PTHR33608">
    <property type="entry name" value="BLL2464 PROTEIN"/>
    <property type="match status" value="1"/>
</dbReference>
<dbReference type="AlphaFoldDB" id="A0A897NSN3"/>
<feature type="domain" description="DUF11" evidence="2">
    <location>
        <begin position="56"/>
        <end position="110"/>
    </location>
</feature>
<keyword evidence="5" id="KW-1185">Reference proteome</keyword>
<sequence>MTRYSHHRWSVGLAATLLLVSVGLLYGSSAPFLLAVVPLAYVAYGALSSYPEPVVGIERSLSPETPTPGSTVTVAVTVTNDGDRTLADARVVDEVPDELAVVSGTPRAGLSIPPGESRTFAYEVMAKRGEYAFGSPTIRVRSISGSRIVTETVEPSGASTLTCSTTVEGTPLERTARERTGTLPTDSGGPGLEFHSTRDYRPGDPINRLDWRRLARTEELSTVNFREERATRLIVVLDARAPTRIAPHPGYPTGAGLAAYAGERVYEALRSAGHQVGVTALGLESTDLASEGRLPWVEPPAEGGSTAAARTLFEAAARAESNASEVPDPTQRTEDATESAFGEQLLARLTPGAQVLVVSPLLDEEPVALTGTLRTHGVPVTVLSPDVTVSDTAGGRLAAVRRRNAVTTLQYRGVTVIEWPPTESLEVVLDRSLPAVIP</sequence>
<proteinExistence type="predicted"/>
<evidence type="ECO:0000313" key="4">
    <source>
        <dbReference type="EMBL" id="QSG15818.1"/>
    </source>
</evidence>
<feature type="domain" description="DUF58" evidence="3">
    <location>
        <begin position="197"/>
        <end position="384"/>
    </location>
</feature>
<dbReference type="RefSeq" id="WP_229121072.1">
    <property type="nucleotide sequence ID" value="NZ_CP064791.1"/>
</dbReference>
<organism evidence="4 5">
    <name type="scientific">Halapricum desulfuricans</name>
    <dbReference type="NCBI Taxonomy" id="2841257"/>
    <lineage>
        <taxon>Archaea</taxon>
        <taxon>Methanobacteriati</taxon>
        <taxon>Methanobacteriota</taxon>
        <taxon>Stenosarchaea group</taxon>
        <taxon>Halobacteria</taxon>
        <taxon>Halobacteriales</taxon>
        <taxon>Haloarculaceae</taxon>
        <taxon>Halapricum</taxon>
    </lineage>
</organism>
<feature type="region of interest" description="Disordered" evidence="1">
    <location>
        <begin position="179"/>
        <end position="200"/>
    </location>
</feature>
<dbReference type="Pfam" id="PF01345">
    <property type="entry name" value="DUF11"/>
    <property type="match status" value="1"/>
</dbReference>
<dbReference type="GeneID" id="68858941"/>
<accession>A0A897NSN3</accession>
<dbReference type="InterPro" id="IPR013783">
    <property type="entry name" value="Ig-like_fold"/>
</dbReference>
<dbReference type="Proteomes" id="UP000663292">
    <property type="component" value="Chromosome"/>
</dbReference>
<evidence type="ECO:0000313" key="5">
    <source>
        <dbReference type="Proteomes" id="UP000663292"/>
    </source>
</evidence>
<gene>
    <name evidence="4" type="ORF">HSEST_2306</name>
</gene>
<evidence type="ECO:0000259" key="2">
    <source>
        <dbReference type="Pfam" id="PF01345"/>
    </source>
</evidence>
<reference evidence="4 5" key="1">
    <citation type="submission" date="2020-11" db="EMBL/GenBank/DDBJ databases">
        <title>Carbohydrate-dependent, anaerobic sulfur respiration: A novel catabolism in halophilic archaea.</title>
        <authorList>
            <person name="Sorokin D.Y."/>
            <person name="Messina E."/>
            <person name="Smedile F."/>
            <person name="La Cono V."/>
            <person name="Hallsworth J.E."/>
            <person name="Yakimov M.M."/>
        </authorList>
    </citation>
    <scope>NUCLEOTIDE SEQUENCE [LARGE SCALE GENOMIC DNA]</scope>
    <source>
        <strain evidence="4 5">HSR-Est</strain>
    </source>
</reference>
<dbReference type="InterPro" id="IPR047589">
    <property type="entry name" value="DUF11_rpt"/>
</dbReference>
<name>A0A897NSN3_9EURY</name>
<dbReference type="EMBL" id="CP064791">
    <property type="protein sequence ID" value="QSG15818.1"/>
    <property type="molecule type" value="Genomic_DNA"/>
</dbReference>
<dbReference type="NCBIfam" id="TIGR01451">
    <property type="entry name" value="B_ant_repeat"/>
    <property type="match status" value="1"/>
</dbReference>
<dbReference type="InterPro" id="IPR001434">
    <property type="entry name" value="OmcB-like_DUF11"/>
</dbReference>
<dbReference type="InterPro" id="IPR002881">
    <property type="entry name" value="DUF58"/>
</dbReference>
<dbReference type="PANTHER" id="PTHR33608:SF6">
    <property type="entry name" value="BLL2464 PROTEIN"/>
    <property type="match status" value="1"/>
</dbReference>
<protein>
    <submittedName>
        <fullName evidence="4">Putative membrane anchored protein with extracellular vWF domain and Ig-like domain</fullName>
    </submittedName>
</protein>